<feature type="compositionally biased region" description="Basic and acidic residues" evidence="2">
    <location>
        <begin position="624"/>
        <end position="635"/>
    </location>
</feature>
<evidence type="ECO:0000313" key="3">
    <source>
        <dbReference type="EMBL" id="VUZ94627.1"/>
    </source>
</evidence>
<evidence type="ECO:0000256" key="1">
    <source>
        <dbReference type="SAM" id="Coils"/>
    </source>
</evidence>
<dbReference type="OrthoDB" id="392684at2759"/>
<feature type="compositionally biased region" description="Basic and acidic residues" evidence="2">
    <location>
        <begin position="985"/>
        <end position="1005"/>
    </location>
</feature>
<feature type="compositionally biased region" description="Gly residues" evidence="2">
    <location>
        <begin position="594"/>
        <end position="605"/>
    </location>
</feature>
<dbReference type="VEuPathDB" id="PlasmoDB:PVPAM_070007000"/>
<sequence>MVVVQEIAAKVVPKVVQEIAPEIVQEIAMENKCELVSTAVERVVTVEDATKNSMKKQEKYQKMDIVQEIAAKVVPEVVPEVAPEIVQEIAVENKCECVSTAVERAVTVEDALEGQLDADLKAVSDKCVVKMDFCSDDLSINELNAVESDEENVLKIVQEIAAEVAPEIVQEIAVENKCEFVSTAVERVVTVEDALEGQLGADLKAVSDKCVVKMDCCSDDLSINESSAVENDEENVLSAFEPHVFTDYSVTSAVDDSEEELESVVVTDFNSPRNKEGGESESERDFSEDYVENSTEEGLKVLPNAETEDFVQMVKLMRSKIEDKIMRFKTVFKEGSVDNAENSSDSLKCNSEDQMECVQDLMSFIEHTLDHVSQQFKPASPASGEHLESLPRDATECTVETTECTVESKKLLVRDVEEFDLSGVEALFNESAVSKKEKFDLLFRDTADCDLSGVEMLFKETVEATRKVANVLVKDFAECDLKVVRAPFNLPAESSMENDAQLLEVVDNESNWVHCKWERSMMIEDCGADCEVVSKIQSESGSGNGNGYGSGYGYGYGYGSGYGYGYEYVSECDFGSEVGYGSLHEYGSVHGYGSGNGSGSGGGNDRGNNHNGDGPSDGENSSDDQGHTDDEKSSSEDEQSDEEREKWKKRSAQKNAEREEEKTVSGGFSGRMLPWSSCAKSGEENLKREDSASNCAYMLPLGRSRRDEDNLKREDDVGSSAYMLPWERCAEKKDDVLPSKGEEVYVRNSFKGNRWDRSVKREEESLKREDNFKREDDIKREDNFKREDDFKREDSLKREDSFKREYSFKREDSLKREDSFKREDNFKREDSLKREDSFKREDSLKREDWLDAAADVAPCCRDVTSEHSGLRGGHWKSSSSLIPPWMMQLDSGIGDSSGANLTGGLFDGVDLSSVAVAAGAAAQGDENQLGQRHEASSNEPFGDSGSGSGSSDNGDSEASTHIDEDDNDNERDSDEEGNTYLSDTAHSDCGEKDEGSATHGDSDLEKETVHMKKVFIPKYEERKADIINGNRRTAEYMLPSLFQMPQDTSLNQIRRTYFNDPTRKMREKYKNYIDRKGGICWKEASRVLKYAEAITSEFLAHFKGNNRFYPNYSTRYYYGKKIHSLYPKYRFSICKKVFAYFEKQPLNPITELFRDDYLEDDCVEIYEEMKFRSYSDIIYIFRSYVLKIIRSIKKSIRDLEAPDMRCTIDAYRKRYRTSIEKTDGIYAEDHPYIIALTKIDEYFEKLQETLSKGRYIIQFYDYKMDSVLRTYASQLCYSHRFVHYWLHIISRLFLSGIDVWELPPEIHYETFKSYGNKKNFVVTRNNLIRILYRYKTCTEDGTYKPHIYRDMNSLTNAYSIYKYTRIFYDQLCEGFENLLGQDIIRVNDIFKEICIHTYTKVPSMYIQHKMKSIIRLVYSKDPPCWLSIYDLKNLIFDDESDGDFSSPAESFGLLDSDDEEKKIRELEYENERKNRSKHEEYVERKANAPILDEEKKIRELEYENERKNRSKHEEYVERKANAPICTDGTARNSLYNCYESIPDTFKNPSYNCDGVVSGSTENISTNYCGPILCIMDIPRHQGGKEVSEPEENTSHESSTIVDVVKVTYDENGYAVEEPLENVQDNLEVATQKQMEVASSNLEFLDLEPVETAENNSAFLAREPVAEAQNGFIFSPKESVAPAQNGFIFSPREPVAATQNGFIFSPQETVAPTQNGFIFSPREPVACTQNGFIFSPKEPVVPSQNGFIFSPR</sequence>
<feature type="coiled-coil region" evidence="1">
    <location>
        <begin position="1456"/>
        <end position="1510"/>
    </location>
</feature>
<dbReference type="VEuPathDB" id="PlasmoDB:PVPAM_080012100"/>
<dbReference type="VEuPathDB" id="PlasmoDB:PVP01_0700100"/>
<organism evidence="3 4">
    <name type="scientific">Plasmodium vivax</name>
    <name type="common">malaria parasite P. vivax</name>
    <dbReference type="NCBI Taxonomy" id="5855"/>
    <lineage>
        <taxon>Eukaryota</taxon>
        <taxon>Sar</taxon>
        <taxon>Alveolata</taxon>
        <taxon>Apicomplexa</taxon>
        <taxon>Aconoidasida</taxon>
        <taxon>Haemosporida</taxon>
        <taxon>Plasmodiidae</taxon>
        <taxon>Plasmodium</taxon>
        <taxon>Plasmodium (Plasmodium)</taxon>
    </lineage>
</organism>
<protein>
    <submittedName>
        <fullName evidence="3">Uncharacterized protein</fullName>
    </submittedName>
</protein>
<dbReference type="VEuPathDB" id="PlasmoDB:PVPAM_040035300"/>
<dbReference type="Proteomes" id="UP000220605">
    <property type="component" value="Chromosome 7"/>
</dbReference>
<feature type="region of interest" description="Disordered" evidence="2">
    <location>
        <begin position="594"/>
        <end position="677"/>
    </location>
</feature>
<feature type="region of interest" description="Disordered" evidence="2">
    <location>
        <begin position="266"/>
        <end position="294"/>
    </location>
</feature>
<accession>A0A564ZU35</accession>
<proteinExistence type="predicted"/>
<reference evidence="4" key="1">
    <citation type="submission" date="2016-07" db="EMBL/GenBank/DDBJ databases">
        <authorList>
            <consortium name="Pathogen Informatics"/>
        </authorList>
    </citation>
    <scope>NUCLEOTIDE SEQUENCE [LARGE SCALE GENOMIC DNA]</scope>
</reference>
<feature type="region of interest" description="Disordered" evidence="2">
    <location>
        <begin position="922"/>
        <end position="1005"/>
    </location>
</feature>
<feature type="non-terminal residue" evidence="3">
    <location>
        <position position="1751"/>
    </location>
</feature>
<dbReference type="VEuPathDB" id="PlasmoDB:PVW1_030031100"/>
<evidence type="ECO:0000256" key="2">
    <source>
        <dbReference type="SAM" id="MobiDB-lite"/>
    </source>
</evidence>
<feature type="compositionally biased region" description="Basic and acidic residues" evidence="2">
    <location>
        <begin position="273"/>
        <end position="287"/>
    </location>
</feature>
<gene>
    <name evidence="3" type="ORF">PVP01_0700100</name>
</gene>
<evidence type="ECO:0000313" key="4">
    <source>
        <dbReference type="Proteomes" id="UP000220605"/>
    </source>
</evidence>
<keyword evidence="1" id="KW-0175">Coiled coil</keyword>
<dbReference type="VEuPathDB" id="PlasmoDB:PVW1_130054400"/>
<dbReference type="VEuPathDB" id="PlasmoDB:PVX_094230"/>
<dbReference type="VEuPathDB" id="PlasmoDB:PVX_003475"/>
<dbReference type="EMBL" id="LT635618">
    <property type="protein sequence ID" value="VUZ94627.1"/>
    <property type="molecule type" value="Genomic_DNA"/>
</dbReference>
<feature type="compositionally biased region" description="Acidic residues" evidence="2">
    <location>
        <begin position="963"/>
        <end position="977"/>
    </location>
</feature>
<name>A0A564ZU35_PLAVI</name>